<dbReference type="EC" id="3.1.3.80" evidence="3"/>
<evidence type="ECO:0000256" key="10">
    <source>
        <dbReference type="ARBA" id="ARBA00043668"/>
    </source>
</evidence>
<organism evidence="14 15">
    <name type="scientific">Cucumis melo var. makuwa</name>
    <name type="common">Oriental melon</name>
    <dbReference type="NCBI Taxonomy" id="1194695"/>
    <lineage>
        <taxon>Eukaryota</taxon>
        <taxon>Viridiplantae</taxon>
        <taxon>Streptophyta</taxon>
        <taxon>Embryophyta</taxon>
        <taxon>Tracheophyta</taxon>
        <taxon>Spermatophyta</taxon>
        <taxon>Magnoliopsida</taxon>
        <taxon>eudicotyledons</taxon>
        <taxon>Gunneridae</taxon>
        <taxon>Pentapetalae</taxon>
        <taxon>rosids</taxon>
        <taxon>fabids</taxon>
        <taxon>Cucurbitales</taxon>
        <taxon>Cucurbitaceae</taxon>
        <taxon>Benincaseae</taxon>
        <taxon>Cucumis</taxon>
    </lineage>
</organism>
<dbReference type="GO" id="GO:0016020">
    <property type="term" value="C:membrane"/>
    <property type="evidence" value="ECO:0007669"/>
    <property type="project" value="UniProtKB-SubCell"/>
</dbReference>
<dbReference type="GO" id="GO:0052745">
    <property type="term" value="F:inositol phosphate phosphatase activity"/>
    <property type="evidence" value="ECO:0007669"/>
    <property type="project" value="TreeGrafter"/>
</dbReference>
<dbReference type="InterPro" id="IPR000560">
    <property type="entry name" value="His_Pase_clade-2"/>
</dbReference>
<dbReference type="PANTHER" id="PTHR20963:SF8">
    <property type="entry name" value="MULTIPLE INOSITOL POLYPHOSPHATE PHOSPHATASE 1"/>
    <property type="match status" value="1"/>
</dbReference>
<dbReference type="CDD" id="cd07061">
    <property type="entry name" value="HP_HAP_like"/>
    <property type="match status" value="1"/>
</dbReference>
<dbReference type="Gene3D" id="3.40.50.1240">
    <property type="entry name" value="Phosphoglycerate mutase-like"/>
    <property type="match status" value="1"/>
</dbReference>
<dbReference type="SUPFAM" id="SSF53254">
    <property type="entry name" value="Phosphoglycerate mutase-like"/>
    <property type="match status" value="1"/>
</dbReference>
<dbReference type="InterPro" id="IPR029033">
    <property type="entry name" value="His_PPase_superfam"/>
</dbReference>
<evidence type="ECO:0000256" key="8">
    <source>
        <dbReference type="ARBA" id="ARBA00023136"/>
    </source>
</evidence>
<evidence type="ECO:0000256" key="13">
    <source>
        <dbReference type="ARBA" id="ARBA00043832"/>
    </source>
</evidence>
<keyword evidence="6" id="KW-0732">Signal</keyword>
<comment type="catalytic activity">
    <reaction evidence="12">
        <text>1D-myo-inositol hexakisphosphate + H2O = 1D-myo-inositol 1,2,4,5,6-pentakisphosphate + phosphate</text>
        <dbReference type="Rhea" id="RHEA:16989"/>
        <dbReference type="ChEBI" id="CHEBI:15377"/>
        <dbReference type="ChEBI" id="CHEBI:43474"/>
        <dbReference type="ChEBI" id="CHEBI:57798"/>
        <dbReference type="ChEBI" id="CHEBI:58130"/>
        <dbReference type="EC" id="3.1.3.62"/>
    </reaction>
    <physiologicalReaction direction="left-to-right" evidence="12">
        <dbReference type="Rhea" id="RHEA:16990"/>
    </physiologicalReaction>
</comment>
<comment type="caution">
    <text evidence="14">The sequence shown here is derived from an EMBL/GenBank/DDBJ whole genome shotgun (WGS) entry which is preliminary data.</text>
</comment>
<protein>
    <recommendedName>
        <fullName evidence="5">Multiple inositol polyphosphate phosphatase 1</fullName>
        <ecNumber evidence="4">3.1.3.62</ecNumber>
        <ecNumber evidence="3">3.1.3.80</ecNumber>
    </recommendedName>
    <alternativeName>
        <fullName evidence="9">2,3-bisphosphoglycerate 3-phosphatase</fullName>
    </alternativeName>
</protein>
<keyword evidence="7" id="KW-0378">Hydrolase</keyword>
<evidence type="ECO:0000256" key="7">
    <source>
        <dbReference type="ARBA" id="ARBA00022801"/>
    </source>
</evidence>
<name>A0A5A7T2S9_CUCMM</name>
<evidence type="ECO:0000256" key="6">
    <source>
        <dbReference type="ARBA" id="ARBA00022729"/>
    </source>
</evidence>
<dbReference type="EMBL" id="SSTE01019881">
    <property type="protein sequence ID" value="KAA0035877.1"/>
    <property type="molecule type" value="Genomic_DNA"/>
</dbReference>
<evidence type="ECO:0000256" key="9">
    <source>
        <dbReference type="ARBA" id="ARBA00031642"/>
    </source>
</evidence>
<evidence type="ECO:0000256" key="3">
    <source>
        <dbReference type="ARBA" id="ARBA00012976"/>
    </source>
</evidence>
<evidence type="ECO:0000313" key="14">
    <source>
        <dbReference type="EMBL" id="KAA0035877.1"/>
    </source>
</evidence>
<dbReference type="Pfam" id="PF00328">
    <property type="entry name" value="His_Phos_2"/>
    <property type="match status" value="1"/>
</dbReference>
<dbReference type="OrthoDB" id="6509975at2759"/>
<comment type="catalytic activity">
    <reaction evidence="11">
        <text>1D-myo-inositol 1,2,4,5,6-pentakisphosphate + H2O = 1D-myo-inositol 1,2,5,6-tetrakisphosphate + phosphate</text>
        <dbReference type="Rhea" id="RHEA:77115"/>
        <dbReference type="ChEBI" id="CHEBI:15377"/>
        <dbReference type="ChEBI" id="CHEBI:43474"/>
        <dbReference type="ChEBI" id="CHEBI:57798"/>
        <dbReference type="ChEBI" id="CHEBI:195535"/>
        <dbReference type="EC" id="3.1.3.62"/>
    </reaction>
    <physiologicalReaction direction="left-to-right" evidence="11">
        <dbReference type="Rhea" id="RHEA:77116"/>
    </physiologicalReaction>
</comment>
<evidence type="ECO:0000256" key="2">
    <source>
        <dbReference type="ARBA" id="ARBA00008422"/>
    </source>
</evidence>
<comment type="subcellular location">
    <subcellularLocation>
        <location evidence="1">Membrane</location>
    </subcellularLocation>
</comment>
<dbReference type="GO" id="GO:0003993">
    <property type="term" value="F:acid phosphatase activity"/>
    <property type="evidence" value="ECO:0007669"/>
    <property type="project" value="TreeGrafter"/>
</dbReference>
<dbReference type="EC" id="3.1.3.62" evidence="4"/>
<dbReference type="GO" id="GO:0034417">
    <property type="term" value="F:bisphosphoglycerate 3-phosphatase activity"/>
    <property type="evidence" value="ECO:0007669"/>
    <property type="project" value="UniProtKB-EC"/>
</dbReference>
<accession>A0A5A7T2S9</accession>
<dbReference type="Proteomes" id="UP000321393">
    <property type="component" value="Unassembled WGS sequence"/>
</dbReference>
<evidence type="ECO:0000256" key="5">
    <source>
        <dbReference type="ARBA" id="ARBA00018097"/>
    </source>
</evidence>
<proteinExistence type="inferred from homology"/>
<sequence length="560" mass="63416">MSFPRSTMCAFNPFKEQSHACSQGSYATKIQGANSLPANQMRSLPFSSIPSQRKSLISFSILLQIELGALNKEKQYGAAKGGRHSNYVPAPDGCIPIHLNLVARHGTRAPTKKRIKELNNLEKQLEMLLSAAARNGLSLHKVPSWLKGWKSPWREKVNGGELIPEGEQELYDLGIRTRKLFPDLLSDDYHPDIYTIKATQIPRASASAVAFGMGLFRGRGSLGLDRHRAFSVVSESRASDTMLRFFDCCQRYEDYRKNQEPEVEKRREPVLDDISKSLTERYGLNFTWQHISSLWFLCKQEASLLDITDQACGMFSLSEVALLEWTDDMEVFILKGYGNSLNYRMGVPLLQDIVQSMEKAITAKEGTHTHLKGQCWKLYLLCSIFLLAEKQVPGSYEKARLRFAHAETVLPFTCLLGLFLEEGHHGFKQIQREQSLQLPPRPPATRIWKGSDVAPFAGNNMLVLYSCPATNLSDEYFVQVLHNEEPIAMPGCDGLNFCPFQMFKDKIVAPHLEHDFDTLCTVNVEEPTPPTPPPEPSKLSLFRWLFSLWNDDKQPRTDEL</sequence>
<dbReference type="PANTHER" id="PTHR20963">
    <property type="entry name" value="MULTIPLE INOSITOL POLYPHOSPHATE PHOSPHATASE-RELATED"/>
    <property type="match status" value="1"/>
</dbReference>
<evidence type="ECO:0000256" key="4">
    <source>
        <dbReference type="ARBA" id="ARBA00013040"/>
    </source>
</evidence>
<evidence type="ECO:0000256" key="12">
    <source>
        <dbReference type="ARBA" id="ARBA00043691"/>
    </source>
</evidence>
<evidence type="ECO:0000256" key="11">
    <source>
        <dbReference type="ARBA" id="ARBA00043671"/>
    </source>
</evidence>
<evidence type="ECO:0000313" key="15">
    <source>
        <dbReference type="Proteomes" id="UP000321393"/>
    </source>
</evidence>
<comment type="catalytic activity">
    <reaction evidence="10">
        <text>1D-myo-inositol 1,2,5,6-tetrakisphosphate + H2O = 1D-myo-inositol 1,2,6-trisphosphate + phosphate</text>
        <dbReference type="Rhea" id="RHEA:77119"/>
        <dbReference type="ChEBI" id="CHEBI:15377"/>
        <dbReference type="ChEBI" id="CHEBI:43474"/>
        <dbReference type="ChEBI" id="CHEBI:195535"/>
        <dbReference type="ChEBI" id="CHEBI:195537"/>
        <dbReference type="EC" id="3.1.3.62"/>
    </reaction>
    <physiologicalReaction direction="left-to-right" evidence="10">
        <dbReference type="Rhea" id="RHEA:77120"/>
    </physiologicalReaction>
</comment>
<reference evidence="14 15" key="1">
    <citation type="submission" date="2019-08" db="EMBL/GenBank/DDBJ databases">
        <title>Draft genome sequences of two oriental melons (Cucumis melo L. var makuwa).</title>
        <authorList>
            <person name="Kwon S.-Y."/>
        </authorList>
    </citation>
    <scope>NUCLEOTIDE SEQUENCE [LARGE SCALE GENOMIC DNA]</scope>
    <source>
        <strain evidence="15">cv. SW 3</strain>
        <tissue evidence="14">Leaf</tissue>
    </source>
</reference>
<dbReference type="AlphaFoldDB" id="A0A5A7T2S9"/>
<comment type="similarity">
    <text evidence="2">Belongs to the histidine acid phosphatase family. MINPP1 subfamily.</text>
</comment>
<evidence type="ECO:0000256" key="1">
    <source>
        <dbReference type="ARBA" id="ARBA00004370"/>
    </source>
</evidence>
<keyword evidence="8" id="KW-0472">Membrane</keyword>
<gene>
    <name evidence="14" type="ORF">E6C27_scaffold56G00410</name>
</gene>
<comment type="catalytic activity">
    <reaction evidence="13">
        <text>(2R)-2,3-bisphosphoglycerate + H2O = (2R)-2-phosphoglycerate + phosphate</text>
        <dbReference type="Rhea" id="RHEA:27381"/>
        <dbReference type="ChEBI" id="CHEBI:15377"/>
        <dbReference type="ChEBI" id="CHEBI:43474"/>
        <dbReference type="ChEBI" id="CHEBI:58248"/>
        <dbReference type="ChEBI" id="CHEBI:58289"/>
        <dbReference type="EC" id="3.1.3.80"/>
    </reaction>
    <physiologicalReaction direction="left-to-right" evidence="13">
        <dbReference type="Rhea" id="RHEA:27382"/>
    </physiologicalReaction>
</comment>